<keyword evidence="1" id="KW-0472">Membrane</keyword>
<evidence type="ECO:0000256" key="1">
    <source>
        <dbReference type="SAM" id="Phobius"/>
    </source>
</evidence>
<dbReference type="AlphaFoldDB" id="A0AAU6NZ25"/>
<keyword evidence="1" id="KW-1133">Transmembrane helix</keyword>
<organism evidence="2 3">
    <name type="scientific">Mangrovimonas cancribranchiae</name>
    <dbReference type="NCBI Taxonomy" id="3080055"/>
    <lineage>
        <taxon>Bacteria</taxon>
        <taxon>Pseudomonadati</taxon>
        <taxon>Bacteroidota</taxon>
        <taxon>Flavobacteriia</taxon>
        <taxon>Flavobacteriales</taxon>
        <taxon>Flavobacteriaceae</taxon>
        <taxon>Mangrovimonas</taxon>
    </lineage>
</organism>
<reference evidence="2 3" key="1">
    <citation type="submission" date="2023-10" db="EMBL/GenBank/DDBJ databases">
        <title>Culture-based analysis of two novel bacteria associated with mangrove crab gills.</title>
        <authorList>
            <person name="Yang X."/>
            <person name="Garuglieri E."/>
            <person name="Van Goethem M.W."/>
            <person name="Fusi M."/>
            <person name="Marasco R."/>
            <person name="Daffonchio D.G."/>
        </authorList>
    </citation>
    <scope>NUCLEOTIDE SEQUENCE [LARGE SCALE GENOMIC DNA]</scope>
    <source>
        <strain evidence="3">UG2_2</strain>
    </source>
</reference>
<evidence type="ECO:0000313" key="3">
    <source>
        <dbReference type="Proteomes" id="UP001368318"/>
    </source>
</evidence>
<feature type="transmembrane region" description="Helical" evidence="1">
    <location>
        <begin position="73"/>
        <end position="94"/>
    </location>
</feature>
<evidence type="ECO:0000313" key="2">
    <source>
        <dbReference type="EMBL" id="WXA02925.1"/>
    </source>
</evidence>
<protein>
    <submittedName>
        <fullName evidence="2">DUF2752 domain-containing protein</fullName>
    </submittedName>
</protein>
<proteinExistence type="predicted"/>
<dbReference type="Proteomes" id="UP001368318">
    <property type="component" value="Chromosome"/>
</dbReference>
<keyword evidence="3" id="KW-1185">Reference proteome</keyword>
<gene>
    <name evidence="2" type="ORF">R3L16_00260</name>
</gene>
<dbReference type="EMBL" id="CP136924">
    <property type="protein sequence ID" value="WXA02925.1"/>
    <property type="molecule type" value="Genomic_DNA"/>
</dbReference>
<feature type="transmembrane region" description="Helical" evidence="1">
    <location>
        <begin position="47"/>
        <end position="67"/>
    </location>
</feature>
<dbReference type="Pfam" id="PF10825">
    <property type="entry name" value="DUF2752"/>
    <property type="match status" value="1"/>
</dbReference>
<accession>A0AAU6NZ25</accession>
<dbReference type="InterPro" id="IPR021215">
    <property type="entry name" value="DUF2752"/>
</dbReference>
<dbReference type="RefSeq" id="WP_338734198.1">
    <property type="nucleotide sequence ID" value="NZ_CP136924.1"/>
</dbReference>
<keyword evidence="1" id="KW-0812">Transmembrane</keyword>
<name>A0AAU6NZ25_9FLAO</name>
<sequence>MSFELEHYMLPCLNKQLLGFDCLGCGIQRAFFLILKGEFSAAFKMYPAIYPLIVLTLFLCLNFFFKFKHANKIINILAITSVTTILVSFTIKLINQ</sequence>